<dbReference type="InterPro" id="IPR043968">
    <property type="entry name" value="SGNH"/>
</dbReference>
<name>A0A2A2JJU2_9BILA</name>
<dbReference type="AlphaFoldDB" id="A0A2A2JJU2"/>
<dbReference type="InterPro" id="IPR050879">
    <property type="entry name" value="Acyltransferase_3"/>
</dbReference>
<comment type="caution">
    <text evidence="3">The sequence shown here is derived from an EMBL/GenBank/DDBJ whole genome shotgun (WGS) entry which is preliminary data.</text>
</comment>
<dbReference type="EMBL" id="LIAE01010391">
    <property type="protein sequence ID" value="PAV61973.1"/>
    <property type="molecule type" value="Genomic_DNA"/>
</dbReference>
<accession>A0A2A2JJU2</accession>
<feature type="domain" description="SGNH" evidence="2">
    <location>
        <begin position="191"/>
        <end position="425"/>
    </location>
</feature>
<dbReference type="GO" id="GO:0000271">
    <property type="term" value="P:polysaccharide biosynthetic process"/>
    <property type="evidence" value="ECO:0007669"/>
    <property type="project" value="TreeGrafter"/>
</dbReference>
<dbReference type="PANTHER" id="PTHR23028:SF115">
    <property type="entry name" value="ACYL_TRANSF_3 DOMAIN-CONTAINING PROTEIN-RELATED"/>
    <property type="match status" value="1"/>
</dbReference>
<feature type="transmembrane region" description="Helical" evidence="1">
    <location>
        <begin position="46"/>
        <end position="68"/>
    </location>
</feature>
<protein>
    <recommendedName>
        <fullName evidence="2">SGNH domain-containing protein</fullName>
    </recommendedName>
</protein>
<keyword evidence="1" id="KW-1133">Transmembrane helix</keyword>
<dbReference type="PANTHER" id="PTHR23028">
    <property type="entry name" value="ACETYLTRANSFERASE"/>
    <property type="match status" value="1"/>
</dbReference>
<keyword evidence="1" id="KW-0812">Transmembrane</keyword>
<evidence type="ECO:0000256" key="1">
    <source>
        <dbReference type="SAM" id="Phobius"/>
    </source>
</evidence>
<dbReference type="Pfam" id="PF19040">
    <property type="entry name" value="SGNH"/>
    <property type="match status" value="1"/>
</dbReference>
<keyword evidence="1" id="KW-0472">Membrane</keyword>
<feature type="transmembrane region" description="Helical" evidence="1">
    <location>
        <begin position="110"/>
        <end position="127"/>
    </location>
</feature>
<evidence type="ECO:0000259" key="2">
    <source>
        <dbReference type="Pfam" id="PF19040"/>
    </source>
</evidence>
<reference evidence="3 4" key="1">
    <citation type="journal article" date="2017" name="Curr. Biol.">
        <title>Genome architecture and evolution of a unichromosomal asexual nematode.</title>
        <authorList>
            <person name="Fradin H."/>
            <person name="Zegar C."/>
            <person name="Gutwein M."/>
            <person name="Lucas J."/>
            <person name="Kovtun M."/>
            <person name="Corcoran D."/>
            <person name="Baugh L.R."/>
            <person name="Kiontke K."/>
            <person name="Gunsalus K."/>
            <person name="Fitch D.H."/>
            <person name="Piano F."/>
        </authorList>
    </citation>
    <scope>NUCLEOTIDE SEQUENCE [LARGE SCALE GENOMIC DNA]</scope>
    <source>
        <strain evidence="3">PF1309</strain>
    </source>
</reference>
<proteinExistence type="predicted"/>
<gene>
    <name evidence="3" type="ORF">WR25_23215</name>
</gene>
<dbReference type="Proteomes" id="UP000218231">
    <property type="component" value="Unassembled WGS sequence"/>
</dbReference>
<dbReference type="OrthoDB" id="92766at2759"/>
<dbReference type="STRING" id="2018661.A0A2A2JJU2"/>
<feature type="transmembrane region" description="Helical" evidence="1">
    <location>
        <begin position="80"/>
        <end position="98"/>
    </location>
</feature>
<dbReference type="GO" id="GO:0016020">
    <property type="term" value="C:membrane"/>
    <property type="evidence" value="ECO:0007669"/>
    <property type="project" value="TreeGrafter"/>
</dbReference>
<organism evidence="3 4">
    <name type="scientific">Diploscapter pachys</name>
    <dbReference type="NCBI Taxonomy" id="2018661"/>
    <lineage>
        <taxon>Eukaryota</taxon>
        <taxon>Metazoa</taxon>
        <taxon>Ecdysozoa</taxon>
        <taxon>Nematoda</taxon>
        <taxon>Chromadorea</taxon>
        <taxon>Rhabditida</taxon>
        <taxon>Rhabditina</taxon>
        <taxon>Rhabditomorpha</taxon>
        <taxon>Rhabditoidea</taxon>
        <taxon>Rhabditidae</taxon>
        <taxon>Diploscapter</taxon>
    </lineage>
</organism>
<evidence type="ECO:0000313" key="3">
    <source>
        <dbReference type="EMBL" id="PAV61973.1"/>
    </source>
</evidence>
<sequence length="436" mass="50569">MLRLLISFFPIPLLALPARILSTIATSAVILTGTSYGEKNVLANKHLVLIGDISYALYLIHWPIVVWIKFSYPEELKCAPFFGILASIFLAYLVYMMYESWYLKLEKLQIAILIAILYGLVLALAVNSEHLESLLEQTQNHTIIDHDSVNISRGKSYFFNIDLWFQILEEAIKLNRYWAKSEYNMLIIPNCYPNKTEHGFCSFPYNEKGKYRIMVLGNSYGANMGELFYETFGRYAKNMSKFTHSYCEVLVVDKKNKACLKVWDTYLEQAANFKPDFLFIVARSFVMNEPIEDPIKILDDQILKEAVQRLKKYEELAKYHVFIVGTIPTPIDYFLTKYTDKIDKKQNVTSSEFIKDKSYLNGIKRNLELGKLCPKCTILPFGNPFFAIKPYENPQFFDPKTLLGYFFDGTHLTPAGQQLLKPVLEKQLRDFEKDYL</sequence>
<evidence type="ECO:0000313" key="4">
    <source>
        <dbReference type="Proteomes" id="UP000218231"/>
    </source>
</evidence>
<keyword evidence="4" id="KW-1185">Reference proteome</keyword>